<dbReference type="Proteomes" id="UP000006310">
    <property type="component" value="Chromosome 2"/>
</dbReference>
<dbReference type="Pfam" id="PF08601">
    <property type="entry name" value="PAP1"/>
    <property type="match status" value="1"/>
</dbReference>
<keyword evidence="4" id="KW-0804">Transcription</keyword>
<dbReference type="InterPro" id="IPR004827">
    <property type="entry name" value="bZIP"/>
</dbReference>
<dbReference type="CDD" id="cd14688">
    <property type="entry name" value="bZIP_YAP"/>
    <property type="match status" value="1"/>
</dbReference>
<evidence type="ECO:0000259" key="8">
    <source>
        <dbReference type="PROSITE" id="PS50217"/>
    </source>
</evidence>
<keyword evidence="6" id="KW-0175">Coiled coil</keyword>
<organism evidence="9 10">
    <name type="scientific">Huiozyma naganishii (strain ATCC MYA-139 / BCRC 22969 / CBS 8797 / KCTC 17520 / NBRC 10181 / NCYC 3082 / Yp74L-3)</name>
    <name type="common">Yeast</name>
    <name type="synonym">Kazachstania naganishii</name>
    <dbReference type="NCBI Taxonomy" id="1071383"/>
    <lineage>
        <taxon>Eukaryota</taxon>
        <taxon>Fungi</taxon>
        <taxon>Dikarya</taxon>
        <taxon>Ascomycota</taxon>
        <taxon>Saccharomycotina</taxon>
        <taxon>Saccharomycetes</taxon>
        <taxon>Saccharomycetales</taxon>
        <taxon>Saccharomycetaceae</taxon>
        <taxon>Huiozyma</taxon>
    </lineage>
</organism>
<dbReference type="InterPro" id="IPR023167">
    <property type="entry name" value="Yap1_redox_dom_sf"/>
</dbReference>
<dbReference type="eggNOG" id="ENOG502RPD7">
    <property type="taxonomic scope" value="Eukaryota"/>
</dbReference>
<dbReference type="GO" id="GO:0090575">
    <property type="term" value="C:RNA polymerase II transcription regulator complex"/>
    <property type="evidence" value="ECO:0007669"/>
    <property type="project" value="TreeGrafter"/>
</dbReference>
<evidence type="ECO:0000313" key="10">
    <source>
        <dbReference type="Proteomes" id="UP000006310"/>
    </source>
</evidence>
<keyword evidence="5" id="KW-0539">Nucleus</keyword>
<feature type="region of interest" description="Disordered" evidence="7">
    <location>
        <begin position="127"/>
        <end position="218"/>
    </location>
</feature>
<evidence type="ECO:0000256" key="5">
    <source>
        <dbReference type="ARBA" id="ARBA00023242"/>
    </source>
</evidence>
<dbReference type="EMBL" id="HE978315">
    <property type="protein sequence ID" value="CCK68810.1"/>
    <property type="molecule type" value="Genomic_DNA"/>
</dbReference>
<dbReference type="GeneID" id="34524460"/>
<feature type="coiled-coil region" evidence="6">
    <location>
        <begin position="58"/>
        <end position="92"/>
    </location>
</feature>
<feature type="compositionally biased region" description="Basic and acidic residues" evidence="7">
    <location>
        <begin position="44"/>
        <end position="56"/>
    </location>
</feature>
<dbReference type="FunFam" id="1.20.5.170:FF:000067">
    <property type="entry name" value="BZIP transcription factor"/>
    <property type="match status" value="1"/>
</dbReference>
<dbReference type="GO" id="GO:1900101">
    <property type="term" value="P:regulation of endoplasmic reticulum unfolded protein response"/>
    <property type="evidence" value="ECO:0007669"/>
    <property type="project" value="EnsemblFungi"/>
</dbReference>
<feature type="compositionally biased region" description="Polar residues" evidence="7">
    <location>
        <begin position="296"/>
        <end position="307"/>
    </location>
</feature>
<dbReference type="OrthoDB" id="5380163at2759"/>
<dbReference type="InterPro" id="IPR046347">
    <property type="entry name" value="bZIP_sf"/>
</dbReference>
<dbReference type="AlphaFoldDB" id="J7R1X2"/>
<feature type="region of interest" description="Disordered" evidence="7">
    <location>
        <begin position="285"/>
        <end position="316"/>
    </location>
</feature>
<dbReference type="OMA" id="LNMACGN"/>
<evidence type="ECO:0000256" key="7">
    <source>
        <dbReference type="SAM" id="MobiDB-lite"/>
    </source>
</evidence>
<dbReference type="GO" id="GO:0000976">
    <property type="term" value="F:transcription cis-regulatory region binding"/>
    <property type="evidence" value="ECO:0007669"/>
    <property type="project" value="InterPro"/>
</dbReference>
<evidence type="ECO:0000313" key="9">
    <source>
        <dbReference type="EMBL" id="CCK68810.1"/>
    </source>
</evidence>
<dbReference type="Gene3D" id="1.20.5.170">
    <property type="match status" value="1"/>
</dbReference>
<reference evidence="10" key="2">
    <citation type="submission" date="2012-08" db="EMBL/GenBank/DDBJ databases">
        <title>Genome sequence of Kazachstania naganishii.</title>
        <authorList>
            <person name="Gordon J.L."/>
            <person name="Armisen D."/>
            <person name="Proux-Wera E."/>
            <person name="OhEigeartaigh S.S."/>
            <person name="Byrne K.P."/>
            <person name="Wolfe K.H."/>
        </authorList>
    </citation>
    <scope>NUCLEOTIDE SEQUENCE [LARGE SCALE GENOMIC DNA]</scope>
    <source>
        <strain evidence="10">ATCC MYA-139 / BCRC 22969 / CBS 8797 / CCRC 22969 / KCTC 17520 / NBRC 10181 / NCYC 3082</strain>
    </source>
</reference>
<name>J7R1X2_HUIN7</name>
<keyword evidence="10" id="KW-1185">Reference proteome</keyword>
<dbReference type="Gene3D" id="1.10.238.100">
    <property type="entry name" value="YAP1 redox domain. Chain B"/>
    <property type="match status" value="1"/>
</dbReference>
<reference evidence="9 10" key="1">
    <citation type="journal article" date="2011" name="Proc. Natl. Acad. Sci. U.S.A.">
        <title>Evolutionary erosion of yeast sex chromosomes by mating-type switching accidents.</title>
        <authorList>
            <person name="Gordon J.L."/>
            <person name="Armisen D."/>
            <person name="Proux-Wera E."/>
            <person name="Oheigeartaigh S.S."/>
            <person name="Byrne K.P."/>
            <person name="Wolfe K.H."/>
        </authorList>
    </citation>
    <scope>NUCLEOTIDE SEQUENCE [LARGE SCALE GENOMIC DNA]</scope>
    <source>
        <strain evidence="10">ATCC MYA-139 / BCRC 22969 / CBS 8797 / CCRC 22969 / KCTC 17520 / NBRC 10181 / NCYC 3082</strain>
    </source>
</reference>
<dbReference type="PROSITE" id="PS00036">
    <property type="entry name" value="BZIP_BASIC"/>
    <property type="match status" value="1"/>
</dbReference>
<feature type="domain" description="BZIP" evidence="8">
    <location>
        <begin position="47"/>
        <end position="110"/>
    </location>
</feature>
<evidence type="ECO:0000256" key="1">
    <source>
        <dbReference type="ARBA" id="ARBA00004123"/>
    </source>
</evidence>
<dbReference type="STRING" id="1071383.J7R1X2"/>
<dbReference type="SUPFAM" id="SSF57959">
    <property type="entry name" value="Leucine zipper domain"/>
    <property type="match status" value="1"/>
</dbReference>
<dbReference type="GO" id="GO:0034599">
    <property type="term" value="P:cellular response to oxidative stress"/>
    <property type="evidence" value="ECO:0007669"/>
    <property type="project" value="EnsemblFungi"/>
</dbReference>
<dbReference type="SUPFAM" id="SSF111430">
    <property type="entry name" value="YAP1 redox domain"/>
    <property type="match status" value="1"/>
</dbReference>
<dbReference type="GO" id="GO:0000304">
    <property type="term" value="P:response to singlet oxygen"/>
    <property type="evidence" value="ECO:0007669"/>
    <property type="project" value="EnsemblFungi"/>
</dbReference>
<evidence type="ECO:0000256" key="6">
    <source>
        <dbReference type="SAM" id="Coils"/>
    </source>
</evidence>
<keyword evidence="3" id="KW-0805">Transcription regulation</keyword>
<dbReference type="PANTHER" id="PTHR40621">
    <property type="entry name" value="TRANSCRIPTION FACTOR KAPC-RELATED"/>
    <property type="match status" value="1"/>
</dbReference>
<dbReference type="GO" id="GO:0001228">
    <property type="term" value="F:DNA-binding transcription activator activity, RNA polymerase II-specific"/>
    <property type="evidence" value="ECO:0007669"/>
    <property type="project" value="TreeGrafter"/>
</dbReference>
<evidence type="ECO:0000256" key="2">
    <source>
        <dbReference type="ARBA" id="ARBA00004496"/>
    </source>
</evidence>
<sequence>MAATVASAMVTPEVHADRGRDRDLEVVDSGAEPLKKRTHTASKPLDKEARMKRTEQNRAAQRAFRERKERKMKELEAKVDKLTRIQKQNEVESEFLRGQLVTLVHELKKYRPETSNDSKVLEYLAKHDNVPPNQQGQAPAARDRGDFSFEFPWKGRTAPEFDNSTTQETTTATPSPVSPGTKDQQGKPTDWLDEVLSSTELYAKQQQQQLQGNRSESPFLAGYDDSLTVSNEITFDTQFDEQVSDFCVRMNEACGSKTNPVPKSKKGSVFSNSVLSPPSLLNSLSNTWGTDRTDAGSATSETTSPRLTESSSSTVTTNNDLKLDADFEIPFINTSLAFPTDDGAVPQTVDDNIFFRDTQHEQRSALDDFLEEEELTDNQQQQQHEEKINLLINEVPFSIEADKEVPFSIEPNEDGDPQVVPSKDGKLLKCSEIWDRITAHPKYSDLDIDGLCGELMTKAKCSERGVVVNADDVKDALNRHIA</sequence>
<proteinExistence type="predicted"/>
<dbReference type="InterPro" id="IPR050936">
    <property type="entry name" value="AP-1-like"/>
</dbReference>
<protein>
    <recommendedName>
        <fullName evidence="8">BZIP domain-containing protein</fullName>
    </recommendedName>
</protein>
<dbReference type="PANTHER" id="PTHR40621:SF6">
    <property type="entry name" value="AP-1-LIKE TRANSCRIPTION FACTOR YAP1-RELATED"/>
    <property type="match status" value="1"/>
</dbReference>
<feature type="compositionally biased region" description="Basic and acidic residues" evidence="7">
    <location>
        <begin position="14"/>
        <end position="25"/>
    </location>
</feature>
<dbReference type="GO" id="GO:0005737">
    <property type="term" value="C:cytoplasm"/>
    <property type="evidence" value="ECO:0007669"/>
    <property type="project" value="UniProtKB-SubCell"/>
</dbReference>
<comment type="subcellular location">
    <subcellularLocation>
        <location evidence="2">Cytoplasm</location>
    </subcellularLocation>
    <subcellularLocation>
        <location evidence="1">Nucleus</location>
    </subcellularLocation>
</comment>
<evidence type="ECO:0000256" key="4">
    <source>
        <dbReference type="ARBA" id="ARBA00023163"/>
    </source>
</evidence>
<dbReference type="HOGENOM" id="CLU_032750_0_0_1"/>
<feature type="region of interest" description="Disordered" evidence="7">
    <location>
        <begin position="1"/>
        <end position="57"/>
    </location>
</feature>
<evidence type="ECO:0000256" key="3">
    <source>
        <dbReference type="ARBA" id="ARBA00023015"/>
    </source>
</evidence>
<gene>
    <name evidence="9" type="primary">KNAG0B03680</name>
    <name evidence="9" type="ordered locus">KNAG_0B03680</name>
</gene>
<dbReference type="RefSeq" id="XP_022463056.1">
    <property type="nucleotide sequence ID" value="XM_022606352.1"/>
</dbReference>
<dbReference type="KEGG" id="kng:KNAG_0B03680"/>
<accession>J7R1X2</accession>
<dbReference type="GO" id="GO:0009408">
    <property type="term" value="P:response to heat"/>
    <property type="evidence" value="ECO:0007669"/>
    <property type="project" value="EnsemblFungi"/>
</dbReference>
<dbReference type="PROSITE" id="PS50217">
    <property type="entry name" value="BZIP"/>
    <property type="match status" value="1"/>
</dbReference>
<dbReference type="InterPro" id="IPR013910">
    <property type="entry name" value="TF_PAP1"/>
</dbReference>